<dbReference type="Proteomes" id="UP000027730">
    <property type="component" value="Unassembled WGS sequence"/>
</dbReference>
<dbReference type="InterPro" id="IPR036395">
    <property type="entry name" value="Cu_fist_DNA-bd_dom_sf"/>
</dbReference>
<evidence type="ECO:0000256" key="4">
    <source>
        <dbReference type="ARBA" id="ARBA00023008"/>
    </source>
</evidence>
<name>A0A074WMQ5_9PEZI</name>
<keyword evidence="11" id="KW-1185">Reference proteome</keyword>
<dbReference type="InterPro" id="IPR051763">
    <property type="entry name" value="Copper_Homeo_Regul"/>
</dbReference>
<keyword evidence="2" id="KW-0479">Metal-binding</keyword>
<feature type="region of interest" description="Disordered" evidence="8">
    <location>
        <begin position="204"/>
        <end position="236"/>
    </location>
</feature>
<dbReference type="EMBL" id="KL584707">
    <property type="protein sequence ID" value="KEQ74428.1"/>
    <property type="molecule type" value="Genomic_DNA"/>
</dbReference>
<dbReference type="GeneID" id="25410119"/>
<dbReference type="RefSeq" id="XP_013428569.1">
    <property type="nucleotide sequence ID" value="XM_013573115.1"/>
</dbReference>
<dbReference type="FunFam" id="3.90.430.10:FF:000001">
    <property type="entry name" value="Copper fist DNA-binding protein"/>
    <property type="match status" value="1"/>
</dbReference>
<protein>
    <recommendedName>
        <fullName evidence="9">Copper-fist domain-containing protein</fullName>
    </recommendedName>
</protein>
<dbReference type="SMART" id="SM01090">
    <property type="entry name" value="Copper-fist"/>
    <property type="match status" value="1"/>
</dbReference>
<evidence type="ECO:0000256" key="7">
    <source>
        <dbReference type="ARBA" id="ARBA00023242"/>
    </source>
</evidence>
<dbReference type="Pfam" id="PF00649">
    <property type="entry name" value="Copper-fist"/>
    <property type="match status" value="1"/>
</dbReference>
<keyword evidence="4" id="KW-0186">Copper</keyword>
<dbReference type="SUPFAM" id="SSF57879">
    <property type="entry name" value="Zinc domain conserved in yeast copper-regulated transcription factors"/>
    <property type="match status" value="1"/>
</dbReference>
<dbReference type="GO" id="GO:0005507">
    <property type="term" value="F:copper ion binding"/>
    <property type="evidence" value="ECO:0007669"/>
    <property type="project" value="InterPro"/>
</dbReference>
<sequence>MVVKEDGTKWACQSCLKGHRVSGCTHTDIPDRELFFVPKKGRPITQCPHCRAERKKRSSHVKCDCGEKPHTKEKCIHLREAEAKAAAIAAAAESGIPMPPPSASSEHHSPELYPVAEESPSSDEHHHCCCPHGGKCICSSLKDPSPEDAKDHKEPIKVSPKKDSVKETSTVPKKSLSQRKPRLTSHQSEGHLTVFANGHHKPCHRNNNAAHESGAPYKLPRSHTQPVPAKNNARRSVDSLAAVASNQPHSWFQPNVSAQQSNTNSGHASPVSVITLQAEAMQQDVKPPIDAQPQYSAATVSSSVPTTSMFADFGFPSTSSIGTTTTEASMPSFSLPSSDLNMNTDFWNNFDWSKVDTTSFDVQPALTNTSSGTMSEVDEIPATEDMNAFDSNPYSMNMQGLVDTNVNNSINNLDLDFSVATGQSNRWSMPVYSNPNTSNIDLAAMTADTFAKSSKQSPDQSMSQFSGFDLASSVQSQSPGQSNFQWDPSLIDYAMGNNADNSASIAYSVAGSSGPSMAPTAAPSPKFSADNSNMNDQFFDFDSGSKLVNWNDNIIVPAGQDFLNSYNYDQNFSTNDFNSQGWSS</sequence>
<dbReference type="GO" id="GO:0000981">
    <property type="term" value="F:DNA-binding transcription factor activity, RNA polymerase II-specific"/>
    <property type="evidence" value="ECO:0007669"/>
    <property type="project" value="TreeGrafter"/>
</dbReference>
<evidence type="ECO:0000259" key="9">
    <source>
        <dbReference type="PROSITE" id="PS50073"/>
    </source>
</evidence>
<keyword evidence="6" id="KW-0804">Transcription</keyword>
<feature type="compositionally biased region" description="Basic and acidic residues" evidence="8">
    <location>
        <begin position="144"/>
        <end position="166"/>
    </location>
</feature>
<organism evidence="10 11">
    <name type="scientific">Aureobasidium namibiae CBS 147.97</name>
    <dbReference type="NCBI Taxonomy" id="1043004"/>
    <lineage>
        <taxon>Eukaryota</taxon>
        <taxon>Fungi</taxon>
        <taxon>Dikarya</taxon>
        <taxon>Ascomycota</taxon>
        <taxon>Pezizomycotina</taxon>
        <taxon>Dothideomycetes</taxon>
        <taxon>Dothideomycetidae</taxon>
        <taxon>Dothideales</taxon>
        <taxon>Saccotheciaceae</taxon>
        <taxon>Aureobasidium</taxon>
    </lineage>
</organism>
<feature type="domain" description="Copper-fist" evidence="9">
    <location>
        <begin position="2"/>
        <end position="44"/>
    </location>
</feature>
<dbReference type="Gene3D" id="3.90.430.10">
    <property type="entry name" value="Copper fist DNA-binding domain"/>
    <property type="match status" value="1"/>
</dbReference>
<evidence type="ECO:0000256" key="5">
    <source>
        <dbReference type="ARBA" id="ARBA00023015"/>
    </source>
</evidence>
<keyword evidence="5" id="KW-0805">Transcription regulation</keyword>
<dbReference type="AlphaFoldDB" id="A0A074WMQ5"/>
<evidence type="ECO:0000256" key="2">
    <source>
        <dbReference type="ARBA" id="ARBA00022723"/>
    </source>
</evidence>
<evidence type="ECO:0000256" key="1">
    <source>
        <dbReference type="ARBA" id="ARBA00004123"/>
    </source>
</evidence>
<dbReference type="OrthoDB" id="5600085at2759"/>
<evidence type="ECO:0000256" key="6">
    <source>
        <dbReference type="ARBA" id="ARBA00023163"/>
    </source>
</evidence>
<dbReference type="GO" id="GO:0006878">
    <property type="term" value="P:intracellular copper ion homeostasis"/>
    <property type="evidence" value="ECO:0007669"/>
    <property type="project" value="TreeGrafter"/>
</dbReference>
<dbReference type="GO" id="GO:0006879">
    <property type="term" value="P:intracellular iron ion homeostasis"/>
    <property type="evidence" value="ECO:0007669"/>
    <property type="project" value="TreeGrafter"/>
</dbReference>
<dbReference type="InterPro" id="IPR001083">
    <property type="entry name" value="Cu_fist_DNA-bd_dom"/>
</dbReference>
<dbReference type="STRING" id="1043004.A0A074WMQ5"/>
<keyword evidence="3" id="KW-0862">Zinc</keyword>
<dbReference type="PANTHER" id="PTHR28088">
    <property type="entry name" value="TRANSCRIPTIONAL ACTIVATOR HAA1-RELATED"/>
    <property type="match status" value="1"/>
</dbReference>
<dbReference type="PROSITE" id="PS50073">
    <property type="entry name" value="COPPER_FIST_2"/>
    <property type="match status" value="1"/>
</dbReference>
<dbReference type="SMART" id="SM00412">
    <property type="entry name" value="Cu_FIST"/>
    <property type="match status" value="1"/>
</dbReference>
<reference evidence="10 11" key="1">
    <citation type="journal article" date="2014" name="BMC Genomics">
        <title>Genome sequencing of four Aureobasidium pullulans varieties: biotechnological potential, stress tolerance, and description of new species.</title>
        <authorList>
            <person name="Gostin Ar C."/>
            <person name="Ohm R.A."/>
            <person name="Kogej T."/>
            <person name="Sonjak S."/>
            <person name="Turk M."/>
            <person name="Zajc J."/>
            <person name="Zalar P."/>
            <person name="Grube M."/>
            <person name="Sun H."/>
            <person name="Han J."/>
            <person name="Sharma A."/>
            <person name="Chiniquy J."/>
            <person name="Ngan C.Y."/>
            <person name="Lipzen A."/>
            <person name="Barry K."/>
            <person name="Grigoriev I.V."/>
            <person name="Gunde-Cimerman N."/>
        </authorList>
    </citation>
    <scope>NUCLEOTIDE SEQUENCE [LARGE SCALE GENOMIC DNA]</scope>
    <source>
        <strain evidence="10 11">CBS 147.97</strain>
    </source>
</reference>
<gene>
    <name evidence="10" type="ORF">M436DRAFT_44313</name>
</gene>
<evidence type="ECO:0000256" key="8">
    <source>
        <dbReference type="SAM" id="MobiDB-lite"/>
    </source>
</evidence>
<dbReference type="GO" id="GO:0045944">
    <property type="term" value="P:positive regulation of transcription by RNA polymerase II"/>
    <property type="evidence" value="ECO:0007669"/>
    <property type="project" value="TreeGrafter"/>
</dbReference>
<dbReference type="PANTHER" id="PTHR28088:SF5">
    <property type="entry name" value="TRANSCRIPTIONAL ACTIVATOR HAA1-RELATED"/>
    <property type="match status" value="1"/>
</dbReference>
<feature type="region of interest" description="Disordered" evidence="8">
    <location>
        <begin position="94"/>
        <end position="119"/>
    </location>
</feature>
<evidence type="ECO:0000313" key="10">
    <source>
        <dbReference type="EMBL" id="KEQ74428.1"/>
    </source>
</evidence>
<evidence type="ECO:0000256" key="3">
    <source>
        <dbReference type="ARBA" id="ARBA00022833"/>
    </source>
</evidence>
<feature type="region of interest" description="Disordered" evidence="8">
    <location>
        <begin position="143"/>
        <end position="187"/>
    </location>
</feature>
<accession>A0A074WMQ5</accession>
<dbReference type="HOGENOM" id="CLU_467667_0_0_1"/>
<evidence type="ECO:0000313" key="11">
    <source>
        <dbReference type="Proteomes" id="UP000027730"/>
    </source>
</evidence>
<feature type="region of interest" description="Disordered" evidence="8">
    <location>
        <begin position="451"/>
        <end position="482"/>
    </location>
</feature>
<dbReference type="GO" id="GO:0005634">
    <property type="term" value="C:nucleus"/>
    <property type="evidence" value="ECO:0007669"/>
    <property type="project" value="UniProtKB-SubCell"/>
</dbReference>
<dbReference type="GO" id="GO:0000978">
    <property type="term" value="F:RNA polymerase II cis-regulatory region sequence-specific DNA binding"/>
    <property type="evidence" value="ECO:0007669"/>
    <property type="project" value="TreeGrafter"/>
</dbReference>
<proteinExistence type="predicted"/>
<keyword evidence="7" id="KW-0539">Nucleus</keyword>
<comment type="subcellular location">
    <subcellularLocation>
        <location evidence="1">Nucleus</location>
    </subcellularLocation>
</comment>